<keyword evidence="4" id="KW-1185">Reference proteome</keyword>
<feature type="domain" description="Pili assembly chaperone N-terminal" evidence="2">
    <location>
        <begin position="22"/>
        <end position="153"/>
    </location>
</feature>
<protein>
    <submittedName>
        <fullName evidence="3">Molecular chaperone</fullName>
    </submittedName>
</protein>
<dbReference type="Gene3D" id="2.60.40.10">
    <property type="entry name" value="Immunoglobulins"/>
    <property type="match status" value="1"/>
</dbReference>
<dbReference type="Proteomes" id="UP001595453">
    <property type="component" value="Unassembled WGS sequence"/>
</dbReference>
<proteinExistence type="predicted"/>
<sequence length="259" mass="29049">MLLRIIVAFTLLFVSSASLASLTITPTRVVFNDRDRIATMTLLNTSDKTVSYRLQWQELRFSDTGQLTLVEEPAAYALSKMMRISPRQVTLAPNQKQVIKLALRRPSDLPAGELRSYLNFSAQPVTAPEDQAQQHSGLKINLLINYNVPVIVRHQATLPELNIAAVEKVAADKLRFILERQGKSSSNGKVLAFHVDQQGQQREIALLNNINVYTEQQRIAVTLPLTETLPQSGHLLLQYLGSEEYLGVRFAEKHIPLPL</sequence>
<dbReference type="InterPro" id="IPR008962">
    <property type="entry name" value="PapD-like_sf"/>
</dbReference>
<dbReference type="PANTHER" id="PTHR30251">
    <property type="entry name" value="PILUS ASSEMBLY CHAPERONE"/>
    <property type="match status" value="1"/>
</dbReference>
<dbReference type="InterPro" id="IPR013783">
    <property type="entry name" value="Ig-like_fold"/>
</dbReference>
<dbReference type="InterPro" id="IPR016147">
    <property type="entry name" value="Pili_assmbl_chaperone_N"/>
</dbReference>
<reference evidence="4" key="1">
    <citation type="journal article" date="2019" name="Int. J. Syst. Evol. Microbiol.">
        <title>The Global Catalogue of Microorganisms (GCM) 10K type strain sequencing project: providing services to taxonomists for standard genome sequencing and annotation.</title>
        <authorList>
            <consortium name="The Broad Institute Genomics Platform"/>
            <consortium name="The Broad Institute Genome Sequencing Center for Infectious Disease"/>
            <person name="Wu L."/>
            <person name="Ma J."/>
        </authorList>
    </citation>
    <scope>NUCLEOTIDE SEQUENCE [LARGE SCALE GENOMIC DNA]</scope>
    <source>
        <strain evidence="4">KCTC 42730</strain>
    </source>
</reference>
<dbReference type="RefSeq" id="WP_377121423.1">
    <property type="nucleotide sequence ID" value="NZ_JBHRSD010000010.1"/>
</dbReference>
<keyword evidence="1" id="KW-0732">Signal</keyword>
<dbReference type="InterPro" id="IPR050643">
    <property type="entry name" value="Periplasmic_pilus_chap"/>
</dbReference>
<evidence type="ECO:0000313" key="4">
    <source>
        <dbReference type="Proteomes" id="UP001595453"/>
    </source>
</evidence>
<organism evidence="3 4">
    <name type="scientific">Pseudoalteromonas fenneropenaei</name>
    <dbReference type="NCBI Taxonomy" id="1737459"/>
    <lineage>
        <taxon>Bacteria</taxon>
        <taxon>Pseudomonadati</taxon>
        <taxon>Pseudomonadota</taxon>
        <taxon>Gammaproteobacteria</taxon>
        <taxon>Alteromonadales</taxon>
        <taxon>Pseudoalteromonadaceae</taxon>
        <taxon>Pseudoalteromonas</taxon>
    </lineage>
</organism>
<evidence type="ECO:0000256" key="1">
    <source>
        <dbReference type="SAM" id="SignalP"/>
    </source>
</evidence>
<gene>
    <name evidence="3" type="ORF">ACFOEE_04710</name>
</gene>
<feature type="signal peptide" evidence="1">
    <location>
        <begin position="1"/>
        <end position="20"/>
    </location>
</feature>
<dbReference type="PANTHER" id="PTHR30251:SF4">
    <property type="entry name" value="SLR1668 PROTEIN"/>
    <property type="match status" value="1"/>
</dbReference>
<name>A0ABV7CGZ1_9GAMM</name>
<dbReference type="EMBL" id="JBHRSD010000010">
    <property type="protein sequence ID" value="MFC3031811.1"/>
    <property type="molecule type" value="Genomic_DNA"/>
</dbReference>
<feature type="chain" id="PRO_5045573032" evidence="1">
    <location>
        <begin position="21"/>
        <end position="259"/>
    </location>
</feature>
<evidence type="ECO:0000313" key="3">
    <source>
        <dbReference type="EMBL" id="MFC3031811.1"/>
    </source>
</evidence>
<accession>A0ABV7CGZ1</accession>
<evidence type="ECO:0000259" key="2">
    <source>
        <dbReference type="Pfam" id="PF00345"/>
    </source>
</evidence>
<comment type="caution">
    <text evidence="3">The sequence shown here is derived from an EMBL/GenBank/DDBJ whole genome shotgun (WGS) entry which is preliminary data.</text>
</comment>
<dbReference type="Pfam" id="PF00345">
    <property type="entry name" value="PapD_N"/>
    <property type="match status" value="1"/>
</dbReference>
<dbReference type="SUPFAM" id="SSF49354">
    <property type="entry name" value="PapD-like"/>
    <property type="match status" value="1"/>
</dbReference>